<name>A0A2P9HAF0_PARUW</name>
<sequence>MTKPTLDDRLRVQNYPNNQVSLMDQKWSDILFVNWECDPKEIQKTLPEELFVDTFQGKAYMGIQAFKVEEAKLKSFFFSPRFENFLALNIQTYVYDQNRVPGIWFYSLLADQKLVVELAKQFLTLPYHYTKMEILRNSEKSTLMVHQEKHPLLSWQNSLRSHDIFAEPDSLEFFLLERYVVYTLKQSLLKKGFVYHSPFKYSLIKILEFSPSNSLYSNFLPCNHSFHAFFSPHSQIEIFKPI</sequence>
<keyword evidence="2" id="KW-1185">Reference proteome</keyword>
<dbReference type="Proteomes" id="UP000000529">
    <property type="component" value="Chromosome"/>
</dbReference>
<dbReference type="AlphaFoldDB" id="A0A2P9HAF0"/>
<dbReference type="PANTHER" id="PTHR39186">
    <property type="entry name" value="DUF2071 FAMILY PROTEIN"/>
    <property type="match status" value="1"/>
</dbReference>
<dbReference type="PANTHER" id="PTHR39186:SF1">
    <property type="entry name" value="DUF2071 DOMAIN-CONTAINING PROTEIN"/>
    <property type="match status" value="1"/>
</dbReference>
<dbReference type="SUPFAM" id="SSF160104">
    <property type="entry name" value="Acetoacetate decarboxylase-like"/>
    <property type="match status" value="1"/>
</dbReference>
<reference evidence="1 2" key="1">
    <citation type="journal article" date="2004" name="Science">
        <title>Illuminating the evolutionary history of chlamydiae.</title>
        <authorList>
            <person name="Horn M."/>
            <person name="Collingro A."/>
            <person name="Schmitz-Esser S."/>
            <person name="Beier C.L."/>
            <person name="Purkhold U."/>
            <person name="Fartmann B."/>
            <person name="Brandt P."/>
            <person name="Nyakatura G.J."/>
            <person name="Droege M."/>
            <person name="Frishman D."/>
            <person name="Rattei T."/>
            <person name="Mewes H."/>
            <person name="Wagner M."/>
        </authorList>
    </citation>
    <scope>NUCLEOTIDE SEQUENCE [LARGE SCALE GENOMIC DNA]</scope>
    <source>
        <strain evidence="1 2">UWE25</strain>
    </source>
</reference>
<gene>
    <name evidence="1" type="ORF">PC_RS09525</name>
</gene>
<dbReference type="OrthoDB" id="150993at2"/>
<accession>A0A2P9HAF0</accession>
<dbReference type="InterPro" id="IPR018644">
    <property type="entry name" value="DUF2071"/>
</dbReference>
<evidence type="ECO:0008006" key="3">
    <source>
        <dbReference type="Google" id="ProtNLM"/>
    </source>
</evidence>
<dbReference type="RefSeq" id="WP_044045289.1">
    <property type="nucleotide sequence ID" value="NC_005861.2"/>
</dbReference>
<evidence type="ECO:0000313" key="2">
    <source>
        <dbReference type="Proteomes" id="UP000000529"/>
    </source>
</evidence>
<evidence type="ECO:0000313" key="1">
    <source>
        <dbReference type="EMBL" id="SPJ31988.1"/>
    </source>
</evidence>
<dbReference type="KEGG" id="pcu:PC_RS09525"/>
<organism evidence="1 2">
    <name type="scientific">Protochlamydia amoebophila (strain UWE25)</name>
    <dbReference type="NCBI Taxonomy" id="264201"/>
    <lineage>
        <taxon>Bacteria</taxon>
        <taxon>Pseudomonadati</taxon>
        <taxon>Chlamydiota</taxon>
        <taxon>Chlamydiia</taxon>
        <taxon>Parachlamydiales</taxon>
        <taxon>Parachlamydiaceae</taxon>
        <taxon>Candidatus Protochlamydia</taxon>
    </lineage>
</organism>
<protein>
    <recommendedName>
        <fullName evidence="3">DUF2071 domain-containing protein</fullName>
    </recommendedName>
</protein>
<dbReference type="STRING" id="264201.pc1986"/>
<dbReference type="Pfam" id="PF09844">
    <property type="entry name" value="DUF2071"/>
    <property type="match status" value="1"/>
</dbReference>
<proteinExistence type="predicted"/>
<dbReference type="EMBL" id="BX908798">
    <property type="protein sequence ID" value="SPJ31988.1"/>
    <property type="molecule type" value="Genomic_DNA"/>
</dbReference>
<dbReference type="InterPro" id="IPR023375">
    <property type="entry name" value="ADC_dom_sf"/>
</dbReference>